<dbReference type="GO" id="GO:0006508">
    <property type="term" value="P:proteolysis"/>
    <property type="evidence" value="ECO:0007669"/>
    <property type="project" value="UniProtKB-KW"/>
</dbReference>
<dbReference type="Proteomes" id="UP000199054">
    <property type="component" value="Unassembled WGS sequence"/>
</dbReference>
<keyword evidence="1" id="KW-0378">Hydrolase</keyword>
<protein>
    <submittedName>
        <fullName evidence="1">Predicted Zn-dependent protease, minimal metalloprotease (MMP)-like domain</fullName>
    </submittedName>
</protein>
<proteinExistence type="predicted"/>
<evidence type="ECO:0000313" key="1">
    <source>
        <dbReference type="EMBL" id="SEO35794.1"/>
    </source>
</evidence>
<accession>A0A1H8P1Z2</accession>
<dbReference type="CDD" id="cd12952">
    <property type="entry name" value="MMP_ACEL2062"/>
    <property type="match status" value="1"/>
</dbReference>
<dbReference type="RefSeq" id="WP_090617849.1">
    <property type="nucleotide sequence ID" value="NZ_CP067124.1"/>
</dbReference>
<dbReference type="SUPFAM" id="SSF55486">
    <property type="entry name" value="Metalloproteases ('zincins'), catalytic domain"/>
    <property type="match status" value="1"/>
</dbReference>
<dbReference type="Pfam" id="PF06262">
    <property type="entry name" value="Zincin_1"/>
    <property type="match status" value="1"/>
</dbReference>
<keyword evidence="1" id="KW-0482">Metalloprotease</keyword>
<sequence>MKDLNALTAPDAAELENMARAALQALPAEFAPLAADVAIRVAEFAPEEILDELQIDDPFELTGLYDGIPVTEKSVMDQPGGPDIVWLYRRPLLDEWVARGDVALGDLVGHVVTHELAHHFGWSDADIASIDRWWE</sequence>
<keyword evidence="1" id="KW-0645">Protease</keyword>
<dbReference type="InterPro" id="IPR010428">
    <property type="entry name" value="Zincin_1"/>
</dbReference>
<name>A0A1H8P1Z2_9RHOB</name>
<evidence type="ECO:0000313" key="2">
    <source>
        <dbReference type="Proteomes" id="UP000199054"/>
    </source>
</evidence>
<dbReference type="GO" id="GO:0008237">
    <property type="term" value="F:metallopeptidase activity"/>
    <property type="evidence" value="ECO:0007669"/>
    <property type="project" value="UniProtKB-KW"/>
</dbReference>
<dbReference type="Gene3D" id="3.30.2010.20">
    <property type="match status" value="1"/>
</dbReference>
<dbReference type="AlphaFoldDB" id="A0A1H8P1Z2"/>
<organism evidence="1 2">
    <name type="scientific">Paracoccus alcaliphilus</name>
    <dbReference type="NCBI Taxonomy" id="34002"/>
    <lineage>
        <taxon>Bacteria</taxon>
        <taxon>Pseudomonadati</taxon>
        <taxon>Pseudomonadota</taxon>
        <taxon>Alphaproteobacteria</taxon>
        <taxon>Rhodobacterales</taxon>
        <taxon>Paracoccaceae</taxon>
        <taxon>Paracoccus</taxon>
    </lineage>
</organism>
<reference evidence="1 2" key="1">
    <citation type="submission" date="2016-10" db="EMBL/GenBank/DDBJ databases">
        <authorList>
            <person name="de Groot N.N."/>
        </authorList>
    </citation>
    <scope>NUCLEOTIDE SEQUENCE [LARGE SCALE GENOMIC DNA]</scope>
    <source>
        <strain evidence="1 2">DSM 8512</strain>
    </source>
</reference>
<dbReference type="InterPro" id="IPR038555">
    <property type="entry name" value="Zincin_1_sf"/>
</dbReference>
<dbReference type="OrthoDB" id="9806895at2"/>
<keyword evidence="2" id="KW-1185">Reference proteome</keyword>
<dbReference type="EMBL" id="FODE01000077">
    <property type="protein sequence ID" value="SEO35794.1"/>
    <property type="molecule type" value="Genomic_DNA"/>
</dbReference>
<dbReference type="STRING" id="34002.SAMN04489859_10774"/>
<gene>
    <name evidence="1" type="ORF">SAMN04489859_10774</name>
</gene>